<comment type="similarity">
    <text evidence="2">Belongs to the RRP1 family.</text>
</comment>
<feature type="region of interest" description="Disordered" evidence="5">
    <location>
        <begin position="514"/>
        <end position="642"/>
    </location>
</feature>
<keyword evidence="7" id="KW-1185">Reference proteome</keyword>
<evidence type="ECO:0000313" key="6">
    <source>
        <dbReference type="EMBL" id="KAG0558679.1"/>
    </source>
</evidence>
<dbReference type="AlphaFoldDB" id="A0A8T0GKG7"/>
<feature type="compositionally biased region" description="Polar residues" evidence="5">
    <location>
        <begin position="551"/>
        <end position="576"/>
    </location>
</feature>
<feature type="region of interest" description="Disordered" evidence="5">
    <location>
        <begin position="421"/>
        <end position="476"/>
    </location>
</feature>
<feature type="compositionally biased region" description="Polar residues" evidence="5">
    <location>
        <begin position="514"/>
        <end position="532"/>
    </location>
</feature>
<dbReference type="GO" id="GO:0030688">
    <property type="term" value="C:preribosome, small subunit precursor"/>
    <property type="evidence" value="ECO:0007669"/>
    <property type="project" value="InterPro"/>
</dbReference>
<evidence type="ECO:0000256" key="2">
    <source>
        <dbReference type="ARBA" id="ARBA00006374"/>
    </source>
</evidence>
<evidence type="ECO:0000313" key="7">
    <source>
        <dbReference type="Proteomes" id="UP000822688"/>
    </source>
</evidence>
<evidence type="ECO:0000256" key="3">
    <source>
        <dbReference type="ARBA" id="ARBA00022552"/>
    </source>
</evidence>
<dbReference type="PANTHER" id="PTHR13026">
    <property type="entry name" value="NNP-1 PROTEIN NOVEL NUCLEAR PROTEIN 1 NOP52"/>
    <property type="match status" value="1"/>
</dbReference>
<feature type="compositionally biased region" description="Polar residues" evidence="5">
    <location>
        <begin position="465"/>
        <end position="476"/>
    </location>
</feature>
<proteinExistence type="inferred from homology"/>
<keyword evidence="4" id="KW-0539">Nucleus</keyword>
<dbReference type="GO" id="GO:0006364">
    <property type="term" value="P:rRNA processing"/>
    <property type="evidence" value="ECO:0007669"/>
    <property type="project" value="UniProtKB-KW"/>
</dbReference>
<dbReference type="EMBL" id="CM026431">
    <property type="protein sequence ID" value="KAG0558679.1"/>
    <property type="molecule type" value="Genomic_DNA"/>
</dbReference>
<dbReference type="InterPro" id="IPR010301">
    <property type="entry name" value="RRP1"/>
</dbReference>
<keyword evidence="3" id="KW-0698">rRNA processing</keyword>
<evidence type="ECO:0000256" key="4">
    <source>
        <dbReference type="ARBA" id="ARBA00023242"/>
    </source>
</evidence>
<protein>
    <submittedName>
        <fullName evidence="6">Uncharacterized protein</fullName>
    </submittedName>
</protein>
<name>A0A8T0GKG7_CERPU</name>
<feature type="compositionally biased region" description="Basic residues" evidence="5">
    <location>
        <begin position="633"/>
        <end position="642"/>
    </location>
</feature>
<comment type="caution">
    <text evidence="6">The sequence shown here is derived from an EMBL/GenBank/DDBJ whole genome shotgun (WGS) entry which is preliminary data.</text>
</comment>
<dbReference type="Proteomes" id="UP000822688">
    <property type="component" value="Chromosome 10"/>
</dbReference>
<evidence type="ECO:0000256" key="1">
    <source>
        <dbReference type="ARBA" id="ARBA00004123"/>
    </source>
</evidence>
<accession>A0A8T0GKG7</accession>
<organism evidence="6 7">
    <name type="scientific">Ceratodon purpureus</name>
    <name type="common">Fire moss</name>
    <name type="synonym">Dicranum purpureum</name>
    <dbReference type="NCBI Taxonomy" id="3225"/>
    <lineage>
        <taxon>Eukaryota</taxon>
        <taxon>Viridiplantae</taxon>
        <taxon>Streptophyta</taxon>
        <taxon>Embryophyta</taxon>
        <taxon>Bryophyta</taxon>
        <taxon>Bryophytina</taxon>
        <taxon>Bryopsida</taxon>
        <taxon>Dicranidae</taxon>
        <taxon>Pseudoditrichales</taxon>
        <taxon>Ditrichaceae</taxon>
        <taxon>Ceratodon</taxon>
    </lineage>
</organism>
<evidence type="ECO:0000256" key="5">
    <source>
        <dbReference type="SAM" id="MobiDB-lite"/>
    </source>
</evidence>
<feature type="compositionally biased region" description="Low complexity" evidence="5">
    <location>
        <begin position="448"/>
        <end position="459"/>
    </location>
</feature>
<dbReference type="GO" id="GO:0005634">
    <property type="term" value="C:nucleus"/>
    <property type="evidence" value="ECO:0007669"/>
    <property type="project" value="UniProtKB-SubCell"/>
</dbReference>
<sequence>MEEAGGAVVEKNNFARKLGSADKKTREKGLSLLVLWLSVQKDVGEDELKKIWKGLFYCLWHSDKAHVQGDLINKLAGILESLDADTSLAFFEVFLTTMRREWGGIDRLRLDKFYRLLRQFLIRVFTLLQKSKWDEETIGKYMNALVEKSLLANDQYPALGVNLHFVDIFLTELRKFQPISAGTLRLMLQPCYATLASAPDKSLLKRVKECVFMPLLEEAQTFVMKTQDGSEVDENSFGPHVVSLPLGARLFELASLESTPQANRKILYDINAEYAKLDKLVGAAGIDLSSIKIGGGNSDIEMTEVRSSVPTRQSARQAGKRASMEIVDAGNGVGKKRKVKEIKDVPTPYDNPADSPILNLVEPSVLEVLSASGKKKNPLRLSSKRTVPTLLELERLEETTKGIRTEEARVEQNDDQIVKVTEKKKKGKKKAVSETAQVQASSKKKGTKSVGVGKSSPVPAVATGGTATISEQSEQVQAGAGDLSGMRDADSVINVSVDDSVISNLEQKFASIAAETNQEARSNGSSGEATPTESSGKKKRKRGKAAEVTEPSLSENTSSPGQVKSNGVEQTPGSNSAKKKKVKFMLKNNIVWKPNNPLPPQSMRTPPSATPRGSALKKGVPAGPIRVTPTRKVPSRKSARHE</sequence>
<dbReference type="PANTHER" id="PTHR13026:SF0">
    <property type="entry name" value="RIBOSOMAL RNA PROCESSING 1B"/>
    <property type="match status" value="1"/>
</dbReference>
<dbReference type="Pfam" id="PF05997">
    <property type="entry name" value="Nop52"/>
    <property type="match status" value="1"/>
</dbReference>
<gene>
    <name evidence="6" type="ORF">KC19_10G046200</name>
</gene>
<comment type="subcellular location">
    <subcellularLocation>
        <location evidence="1">Nucleus</location>
    </subcellularLocation>
</comment>
<reference evidence="6" key="1">
    <citation type="submission" date="2020-06" db="EMBL/GenBank/DDBJ databases">
        <title>WGS assembly of Ceratodon purpureus strain R40.</title>
        <authorList>
            <person name="Carey S.B."/>
            <person name="Jenkins J."/>
            <person name="Shu S."/>
            <person name="Lovell J.T."/>
            <person name="Sreedasyam A."/>
            <person name="Maumus F."/>
            <person name="Tiley G.P."/>
            <person name="Fernandez-Pozo N."/>
            <person name="Barry K."/>
            <person name="Chen C."/>
            <person name="Wang M."/>
            <person name="Lipzen A."/>
            <person name="Daum C."/>
            <person name="Saski C.A."/>
            <person name="Payton A.C."/>
            <person name="Mcbreen J.C."/>
            <person name="Conrad R.E."/>
            <person name="Kollar L.M."/>
            <person name="Olsson S."/>
            <person name="Huttunen S."/>
            <person name="Landis J.B."/>
            <person name="Wickett N.J."/>
            <person name="Johnson M.G."/>
            <person name="Rensing S.A."/>
            <person name="Grimwood J."/>
            <person name="Schmutz J."/>
            <person name="Mcdaniel S.F."/>
        </authorList>
    </citation>
    <scope>NUCLEOTIDE SEQUENCE</scope>
    <source>
        <strain evidence="6">R40</strain>
    </source>
</reference>